<dbReference type="AlphaFoldDB" id="A0A1V3NGW5"/>
<organism evidence="1 2">
    <name type="scientific">Thioalkalivibrio denitrificans</name>
    <dbReference type="NCBI Taxonomy" id="108003"/>
    <lineage>
        <taxon>Bacteria</taxon>
        <taxon>Pseudomonadati</taxon>
        <taxon>Pseudomonadota</taxon>
        <taxon>Gammaproteobacteria</taxon>
        <taxon>Chromatiales</taxon>
        <taxon>Ectothiorhodospiraceae</taxon>
        <taxon>Thioalkalivibrio</taxon>
    </lineage>
</organism>
<comment type="caution">
    <text evidence="1">The sequence shown here is derived from an EMBL/GenBank/DDBJ whole genome shotgun (WGS) entry which is preliminary data.</text>
</comment>
<name>A0A1V3NGW5_9GAMM</name>
<accession>A0A1V3NGW5</accession>
<dbReference type="Proteomes" id="UP000189462">
    <property type="component" value="Unassembled WGS sequence"/>
</dbReference>
<evidence type="ECO:0000313" key="1">
    <source>
        <dbReference type="EMBL" id="OOG24337.1"/>
    </source>
</evidence>
<dbReference type="InterPro" id="IPR049675">
    <property type="entry name" value="QatB"/>
</dbReference>
<keyword evidence="2" id="KW-1185">Reference proteome</keyword>
<gene>
    <name evidence="1" type="ORF">B1C78_08975</name>
</gene>
<protein>
    <submittedName>
        <fullName evidence="1">Uncharacterized protein</fullName>
    </submittedName>
</protein>
<sequence length="167" mass="18636">MFRGLLRDGVETTLRRLDLNNLVGRSAEDLLVGLTDTICHDGGSIDEAIGRDAWLETVAELDQFGIDDLDSLTTAQVSAIFMAYVSHAIEARLFQDIGINGFHVSASVSETESFERQLRDYIRRSVRDSFSSDLSSLPNLRDKEINDIVDGTYTDAWSLLEAWGDME</sequence>
<dbReference type="EMBL" id="MVBK01000048">
    <property type="protein sequence ID" value="OOG24337.1"/>
    <property type="molecule type" value="Genomic_DNA"/>
</dbReference>
<dbReference type="OrthoDB" id="2024989at2"/>
<dbReference type="NCBIfam" id="NF041924">
    <property type="entry name" value="QatB"/>
    <property type="match status" value="1"/>
</dbReference>
<reference evidence="1 2" key="1">
    <citation type="submission" date="2017-02" db="EMBL/GenBank/DDBJ databases">
        <title>Genomic diversity within the haloalkaliphilic genus Thioalkalivibrio.</title>
        <authorList>
            <person name="Ahn A.-C."/>
            <person name="Meier-Kolthoff J."/>
            <person name="Overmars L."/>
            <person name="Richter M."/>
            <person name="Woyke T."/>
            <person name="Sorokin D.Y."/>
            <person name="Muyzer G."/>
        </authorList>
    </citation>
    <scope>NUCLEOTIDE SEQUENCE [LARGE SCALE GENOMIC DNA]</scope>
    <source>
        <strain evidence="1 2">ALJD</strain>
    </source>
</reference>
<evidence type="ECO:0000313" key="2">
    <source>
        <dbReference type="Proteomes" id="UP000189462"/>
    </source>
</evidence>
<dbReference type="STRING" id="108003.B1C78_08975"/>
<proteinExistence type="predicted"/>